<evidence type="ECO:0000256" key="3">
    <source>
        <dbReference type="ARBA" id="ARBA00035306"/>
    </source>
</evidence>
<name>A0A9D1LGX2_9FIRM</name>
<evidence type="ECO:0000256" key="2">
    <source>
        <dbReference type="ARBA" id="ARBA00035119"/>
    </source>
</evidence>
<dbReference type="PANTHER" id="PTHR21314:SF0">
    <property type="entry name" value="QUEUOSINE 5'-PHOSPHATE N-GLYCOSYLASE_HYDROLASE"/>
    <property type="match status" value="1"/>
</dbReference>
<dbReference type="GO" id="GO:0016787">
    <property type="term" value="F:hydrolase activity"/>
    <property type="evidence" value="ECO:0007669"/>
    <property type="project" value="UniProtKB-KW"/>
</dbReference>
<evidence type="ECO:0000256" key="4">
    <source>
        <dbReference type="ARBA" id="ARBA00035393"/>
    </source>
</evidence>
<evidence type="ECO:0000313" key="7">
    <source>
        <dbReference type="Proteomes" id="UP000824074"/>
    </source>
</evidence>
<dbReference type="InterPro" id="IPR019438">
    <property type="entry name" value="Q_salvage"/>
</dbReference>
<dbReference type="Proteomes" id="UP000824074">
    <property type="component" value="Unassembled WGS sequence"/>
</dbReference>
<dbReference type="Pfam" id="PF10343">
    <property type="entry name" value="Q_salvage"/>
    <property type="match status" value="1"/>
</dbReference>
<protein>
    <recommendedName>
        <fullName evidence="3">Queuosine 5'-phosphate N-glycosylase/hydrolase</fullName>
    </recommendedName>
    <alternativeName>
        <fullName evidence="4">Queuosine-nucleotide N-glycosylase/hydrolase</fullName>
    </alternativeName>
</protein>
<reference evidence="6" key="2">
    <citation type="journal article" date="2021" name="PeerJ">
        <title>Extensive microbial diversity within the chicken gut microbiome revealed by metagenomics and culture.</title>
        <authorList>
            <person name="Gilroy R."/>
            <person name="Ravi A."/>
            <person name="Getino M."/>
            <person name="Pursley I."/>
            <person name="Horton D.L."/>
            <person name="Alikhan N.F."/>
            <person name="Baker D."/>
            <person name="Gharbi K."/>
            <person name="Hall N."/>
            <person name="Watson M."/>
            <person name="Adriaenssens E.M."/>
            <person name="Foster-Nyarko E."/>
            <person name="Jarju S."/>
            <person name="Secka A."/>
            <person name="Antonio M."/>
            <person name="Oren A."/>
            <person name="Chaudhuri R.R."/>
            <person name="La Ragione R."/>
            <person name="Hildebrand F."/>
            <person name="Pallen M.J."/>
        </authorList>
    </citation>
    <scope>NUCLEOTIDE SEQUENCE</scope>
    <source>
        <strain evidence="6">CHK193-30670</strain>
    </source>
</reference>
<proteinExistence type="inferred from homology"/>
<sequence>MNQLKNIEFVANNSKYVCINQEKIKKLASELVIDCPKHLQKGLSNKLTENEMVVFMLLCESINFCFWPEKKWKIKYKNKIYYGSVAMFLSMQRAIEENSHMFDIENLKKITYDKFCSIFKTLDKPISLLKERYKNFREVSLTLQKKGNKFFDEIYRINSDVELLNYIVKTFPCFNDVSCFKLRKIRFYKRATLLVRDYYTLVPKIRENIKSISNLTACADYVVPKLLRGFGILEYNSSLSKKVDSKILLRHNSRMEIEIRANMIIAVEMLRKELLKNDKVIDSVILDSILWQYGEHIGKSSSHHRTITIFY</sequence>
<comment type="catalytic activity">
    <reaction evidence="5">
        <text>queuosine 5'-phosphate + H2O = queuine + D-ribose 5-phosphate</text>
        <dbReference type="Rhea" id="RHEA:75387"/>
        <dbReference type="ChEBI" id="CHEBI:15377"/>
        <dbReference type="ChEBI" id="CHEBI:17433"/>
        <dbReference type="ChEBI" id="CHEBI:78346"/>
        <dbReference type="ChEBI" id="CHEBI:194371"/>
    </reaction>
    <physiologicalReaction direction="left-to-right" evidence="5">
        <dbReference type="Rhea" id="RHEA:75388"/>
    </physiologicalReaction>
</comment>
<comment type="caution">
    <text evidence="6">The sequence shown here is derived from an EMBL/GenBank/DDBJ whole genome shotgun (WGS) entry which is preliminary data.</text>
</comment>
<evidence type="ECO:0000256" key="1">
    <source>
        <dbReference type="ARBA" id="ARBA00022801"/>
    </source>
</evidence>
<accession>A0A9D1LGX2</accession>
<reference evidence="6" key="1">
    <citation type="submission" date="2020-10" db="EMBL/GenBank/DDBJ databases">
        <authorList>
            <person name="Gilroy R."/>
        </authorList>
    </citation>
    <scope>NUCLEOTIDE SEQUENCE</scope>
    <source>
        <strain evidence="6">CHK193-30670</strain>
    </source>
</reference>
<evidence type="ECO:0000256" key="5">
    <source>
        <dbReference type="ARBA" id="ARBA00048204"/>
    </source>
</evidence>
<comment type="similarity">
    <text evidence="2">Belongs to the QNG1 protein family.</text>
</comment>
<organism evidence="6 7">
    <name type="scientific">Candidatus Aphodocola excrementigallinarum</name>
    <dbReference type="NCBI Taxonomy" id="2840670"/>
    <lineage>
        <taxon>Bacteria</taxon>
        <taxon>Bacillati</taxon>
        <taxon>Bacillota</taxon>
        <taxon>Bacilli</taxon>
        <taxon>Candidatus Aphodocola</taxon>
    </lineage>
</organism>
<evidence type="ECO:0000313" key="6">
    <source>
        <dbReference type="EMBL" id="HIU40213.1"/>
    </source>
</evidence>
<dbReference type="EMBL" id="DVMT01000028">
    <property type="protein sequence ID" value="HIU40213.1"/>
    <property type="molecule type" value="Genomic_DNA"/>
</dbReference>
<dbReference type="AlphaFoldDB" id="A0A9D1LGX2"/>
<dbReference type="GO" id="GO:0006400">
    <property type="term" value="P:tRNA modification"/>
    <property type="evidence" value="ECO:0007669"/>
    <property type="project" value="TreeGrafter"/>
</dbReference>
<gene>
    <name evidence="6" type="ORF">IAB68_02790</name>
</gene>
<dbReference type="PANTHER" id="PTHR21314">
    <property type="entry name" value="QUEUOSINE 5'-PHOSPHATE N-GLYCOSYLASE_HYDROLASE-RELATED"/>
    <property type="match status" value="1"/>
</dbReference>
<keyword evidence="1" id="KW-0378">Hydrolase</keyword>